<dbReference type="GO" id="GO:0006654">
    <property type="term" value="P:phosphatidic acid biosynthetic process"/>
    <property type="evidence" value="ECO:0007669"/>
    <property type="project" value="TreeGrafter"/>
</dbReference>
<dbReference type="PRINTS" id="PR00080">
    <property type="entry name" value="SDRFAMILY"/>
</dbReference>
<reference evidence="6" key="1">
    <citation type="submission" date="2016-02" db="EMBL/GenBank/DDBJ databases">
        <title>Draft genome sequence of Microdochium bolleyi, a fungal endophyte of beachgrass.</title>
        <authorList>
            <consortium name="DOE Joint Genome Institute"/>
            <person name="David A.S."/>
            <person name="May G."/>
            <person name="Haridas S."/>
            <person name="Lim J."/>
            <person name="Wang M."/>
            <person name="Labutti K."/>
            <person name="Lipzen A."/>
            <person name="Barry K."/>
            <person name="Grigoriev I.V."/>
        </authorList>
    </citation>
    <scope>NUCLEOTIDE SEQUENCE [LARGE SCALE GENOMIC DNA]</scope>
    <source>
        <strain evidence="6">J235TASD1</strain>
    </source>
</reference>
<dbReference type="GO" id="GO:0005811">
    <property type="term" value="C:lipid droplet"/>
    <property type="evidence" value="ECO:0007669"/>
    <property type="project" value="TreeGrafter"/>
</dbReference>
<protein>
    <submittedName>
        <fullName evidence="5">Uncharacterized protein</fullName>
    </submittedName>
</protein>
<dbReference type="STRING" id="196109.A0A136IX88"/>
<evidence type="ECO:0000256" key="4">
    <source>
        <dbReference type="RuleBase" id="RU000363"/>
    </source>
</evidence>
<dbReference type="PANTHER" id="PTHR44169:SF3">
    <property type="entry name" value="SHORT-CHAIN DEHYDROGENASE SRDE"/>
    <property type="match status" value="1"/>
</dbReference>
<evidence type="ECO:0000256" key="2">
    <source>
        <dbReference type="ARBA" id="ARBA00022857"/>
    </source>
</evidence>
<name>A0A136IX88_9PEZI</name>
<evidence type="ECO:0000313" key="5">
    <source>
        <dbReference type="EMBL" id="KXJ89562.1"/>
    </source>
</evidence>
<dbReference type="Proteomes" id="UP000070501">
    <property type="component" value="Unassembled WGS sequence"/>
</dbReference>
<organism evidence="5 6">
    <name type="scientific">Microdochium bolleyi</name>
    <dbReference type="NCBI Taxonomy" id="196109"/>
    <lineage>
        <taxon>Eukaryota</taxon>
        <taxon>Fungi</taxon>
        <taxon>Dikarya</taxon>
        <taxon>Ascomycota</taxon>
        <taxon>Pezizomycotina</taxon>
        <taxon>Sordariomycetes</taxon>
        <taxon>Xylariomycetidae</taxon>
        <taxon>Xylariales</taxon>
        <taxon>Microdochiaceae</taxon>
        <taxon>Microdochium</taxon>
    </lineage>
</organism>
<dbReference type="AlphaFoldDB" id="A0A136IX88"/>
<evidence type="ECO:0000313" key="6">
    <source>
        <dbReference type="Proteomes" id="UP000070501"/>
    </source>
</evidence>
<dbReference type="GO" id="GO:0005783">
    <property type="term" value="C:endoplasmic reticulum"/>
    <property type="evidence" value="ECO:0007669"/>
    <property type="project" value="TreeGrafter"/>
</dbReference>
<accession>A0A136IX88</accession>
<dbReference type="InterPro" id="IPR002347">
    <property type="entry name" value="SDR_fam"/>
</dbReference>
<dbReference type="GO" id="GO:0000140">
    <property type="term" value="F:acylglycerone-phosphate reductase (NADP+) activity"/>
    <property type="evidence" value="ECO:0007669"/>
    <property type="project" value="TreeGrafter"/>
</dbReference>
<dbReference type="OrthoDB" id="2102561at2759"/>
<dbReference type="GO" id="GO:0004806">
    <property type="term" value="F:triacylglycerol lipase activity"/>
    <property type="evidence" value="ECO:0007669"/>
    <property type="project" value="TreeGrafter"/>
</dbReference>
<dbReference type="PANTHER" id="PTHR44169">
    <property type="entry name" value="NADPH-DEPENDENT 1-ACYLDIHYDROXYACETONE PHOSPHATE REDUCTASE"/>
    <property type="match status" value="1"/>
</dbReference>
<keyword evidence="6" id="KW-1185">Reference proteome</keyword>
<gene>
    <name evidence="5" type="ORF">Micbo1qcDRAFT_213046</name>
</gene>
<dbReference type="SUPFAM" id="SSF51735">
    <property type="entry name" value="NAD(P)-binding Rossmann-fold domains"/>
    <property type="match status" value="1"/>
</dbReference>
<dbReference type="EMBL" id="KQ964255">
    <property type="protein sequence ID" value="KXJ89562.1"/>
    <property type="molecule type" value="Genomic_DNA"/>
</dbReference>
<keyword evidence="3" id="KW-0560">Oxidoreductase</keyword>
<dbReference type="GO" id="GO:0019433">
    <property type="term" value="P:triglyceride catabolic process"/>
    <property type="evidence" value="ECO:0007669"/>
    <property type="project" value="TreeGrafter"/>
</dbReference>
<dbReference type="InterPro" id="IPR036291">
    <property type="entry name" value="NAD(P)-bd_dom_sf"/>
</dbReference>
<comment type="similarity">
    <text evidence="1 4">Belongs to the short-chain dehydrogenases/reductases (SDR) family.</text>
</comment>
<dbReference type="Gene3D" id="3.40.50.720">
    <property type="entry name" value="NAD(P)-binding Rossmann-like Domain"/>
    <property type="match status" value="1"/>
</dbReference>
<evidence type="ECO:0000256" key="1">
    <source>
        <dbReference type="ARBA" id="ARBA00006484"/>
    </source>
</evidence>
<dbReference type="PROSITE" id="PS00061">
    <property type="entry name" value="ADH_SHORT"/>
    <property type="match status" value="1"/>
</dbReference>
<dbReference type="PRINTS" id="PR00081">
    <property type="entry name" value="GDHRDH"/>
</dbReference>
<dbReference type="Pfam" id="PF00106">
    <property type="entry name" value="adh_short"/>
    <property type="match status" value="1"/>
</dbReference>
<sequence>MALPTPPSPPGDDKRRTVLITGCSRGGIGDALARAFHRRGDCRVFATARDPRKIAHMSAADDGRDESGLGIETLVLDVTSPASIAACVARVDALTRGRGLDVLVNNSGGGASGPLVETDEAAARQIFEVNFWAVLAVSRAFLPLLLKAVASRGERGVGNGGGSHGGGKGEGAMIVNNTSVGSLVPLAWQGVYSASKAATAMMSEQLRLELAPLGVAVVDVKTGGVRSNFHGNQLGGAGDGGGGGHESRLVPGSLYEDARVVLDEYMSGREAQRAGMEADVYARMVVGDLLGGGVGREKAAPRLIWRGTGAGLGWFGLTFFPYAVLERLYRHMANLDVVDKKIKEAKASRTKP</sequence>
<keyword evidence="2" id="KW-0521">NADP</keyword>
<proteinExistence type="inferred from homology"/>
<dbReference type="InParanoid" id="A0A136IX88"/>
<evidence type="ECO:0000256" key="3">
    <source>
        <dbReference type="ARBA" id="ARBA00023002"/>
    </source>
</evidence>
<dbReference type="InterPro" id="IPR020904">
    <property type="entry name" value="Sc_DH/Rdtase_CS"/>
</dbReference>